<organism evidence="1 2">
    <name type="scientific">Variovorax soli</name>
    <dbReference type="NCBI Taxonomy" id="376815"/>
    <lineage>
        <taxon>Bacteria</taxon>
        <taxon>Pseudomonadati</taxon>
        <taxon>Pseudomonadota</taxon>
        <taxon>Betaproteobacteria</taxon>
        <taxon>Burkholderiales</taxon>
        <taxon>Comamonadaceae</taxon>
        <taxon>Variovorax</taxon>
    </lineage>
</organism>
<reference evidence="1 2" key="1">
    <citation type="submission" date="2023-07" db="EMBL/GenBank/DDBJ databases">
        <title>Sorghum-associated microbial communities from plants grown in Nebraska, USA.</title>
        <authorList>
            <person name="Schachtman D."/>
        </authorList>
    </citation>
    <scope>NUCLEOTIDE SEQUENCE [LARGE SCALE GENOMIC DNA]</scope>
    <source>
        <strain evidence="1 2">DS1781</strain>
    </source>
</reference>
<dbReference type="RefSeq" id="WP_309901789.1">
    <property type="nucleotide sequence ID" value="NZ_JAVDRF010000004.1"/>
</dbReference>
<sequence length="366" mass="42608">MTRPQLLAFLLPQFHRIPENDAWWGEGFTEWTNVRKARPKFHGHRQPRVPLDQRYYDLTDPATQDWQAELAKAHGLGGFCYYHYWFAGRKLLERPLNSVLKRGAPDFPFCVAWANEPWTRVWDGGDRHVLMPQDYGGRSDWEAHFRYLEKFFRDPRYIRVDGCPVILIYRSASIAECDAMLDCWRSLALRSGFPGLHVVSMLTVFGRDVRSHLFDAYAEFEPFYTHAHLPVHLKISEKLANGASRLCWKYLGRGPYAPRSGDYRSMWREIARRPLPSGHYPGAFVDWDNTPRRRLDTSLVMRNVDVDTFRSGFSRLYERASRAGARFIFINAWNEWAEGTYLEPDEELGTAYLDAIKSVVGRHAGP</sequence>
<dbReference type="Proteomes" id="UP001184230">
    <property type="component" value="Unassembled WGS sequence"/>
</dbReference>
<evidence type="ECO:0000313" key="1">
    <source>
        <dbReference type="EMBL" id="MDR6536617.1"/>
    </source>
</evidence>
<evidence type="ECO:0000313" key="2">
    <source>
        <dbReference type="Proteomes" id="UP001184230"/>
    </source>
</evidence>
<accession>A0ABU1NE78</accession>
<name>A0ABU1NE78_9BURK</name>
<keyword evidence="2" id="KW-1185">Reference proteome</keyword>
<gene>
    <name evidence="1" type="ORF">J2739_002390</name>
</gene>
<dbReference type="InterPro" id="IPR032719">
    <property type="entry name" value="WbsX"/>
</dbReference>
<dbReference type="PANTHER" id="PTHR41244:SF1">
    <property type="entry name" value="GLYCOSYLTRANSFERASE"/>
    <property type="match status" value="1"/>
</dbReference>
<dbReference type="PANTHER" id="PTHR41244">
    <property type="entry name" value="RHAMNAN SYNTHESIS F"/>
    <property type="match status" value="1"/>
</dbReference>
<dbReference type="CDD" id="cd11579">
    <property type="entry name" value="Glyco_tran_WbsX"/>
    <property type="match status" value="1"/>
</dbReference>
<dbReference type="EMBL" id="JAVDRF010000004">
    <property type="protein sequence ID" value="MDR6536617.1"/>
    <property type="molecule type" value="Genomic_DNA"/>
</dbReference>
<proteinExistence type="predicted"/>
<comment type="caution">
    <text evidence="1">The sequence shown here is derived from an EMBL/GenBank/DDBJ whole genome shotgun (WGS) entry which is preliminary data.</text>
</comment>
<protein>
    <submittedName>
        <fullName evidence="1">Lipopolysaccharide biosynthesis protein</fullName>
    </submittedName>
</protein>
<dbReference type="Gene3D" id="3.20.20.80">
    <property type="entry name" value="Glycosidases"/>
    <property type="match status" value="1"/>
</dbReference>
<dbReference type="Pfam" id="PF14307">
    <property type="entry name" value="Glyco_tran_WbsX"/>
    <property type="match status" value="1"/>
</dbReference>